<dbReference type="Proteomes" id="UP000515847">
    <property type="component" value="Chromosome"/>
</dbReference>
<dbReference type="EMBL" id="CP045798">
    <property type="protein sequence ID" value="QNB46824.1"/>
    <property type="molecule type" value="Genomic_DNA"/>
</dbReference>
<organism evidence="1 2">
    <name type="scientific">Thermanaerosceptrum fracticalcis</name>
    <dbReference type="NCBI Taxonomy" id="1712410"/>
    <lineage>
        <taxon>Bacteria</taxon>
        <taxon>Bacillati</taxon>
        <taxon>Bacillota</taxon>
        <taxon>Clostridia</taxon>
        <taxon>Eubacteriales</taxon>
        <taxon>Peptococcaceae</taxon>
        <taxon>Thermanaerosceptrum</taxon>
    </lineage>
</organism>
<evidence type="ECO:0000313" key="1">
    <source>
        <dbReference type="EMBL" id="QNB46824.1"/>
    </source>
</evidence>
<name>A0A7G6E420_THEFR</name>
<proteinExistence type="predicted"/>
<sequence length="234" mass="25055">MMADIFKIPGRKDDVKEQVETLYQFVSKLSKELNFLLMNIDTINLSAELASKISIASGKNSIFTTQPTPPYTLGDVWIGSDFIKKCTTARDTGSYVSSDWSVVIGTIALLTATQTLTNKTIDTSTLNSPVINTPTVSQPDITYRQASHDYGGGSSDWTLSSTEQTASTLIVSNSSGAANIIAPAVAGRRYTVFNDTGYDITIKKSGGAGVIIAAGKTAVVEYIGNDYRRISADV</sequence>
<dbReference type="AlphaFoldDB" id="A0A7G6E420"/>
<evidence type="ECO:0000313" key="2">
    <source>
        <dbReference type="Proteomes" id="UP000515847"/>
    </source>
</evidence>
<reference evidence="1 2" key="1">
    <citation type="journal article" date="2019" name="Front. Microbiol.">
        <title>Thermoanaerosceptrum fracticalcis gen. nov. sp. nov., a Novel Fumarate-Fermenting Microorganism From a Deep Fractured Carbonate Aquifer of the US Great Basin.</title>
        <authorList>
            <person name="Hamilton-Brehm S.D."/>
            <person name="Stewart L.E."/>
            <person name="Zavarin M."/>
            <person name="Caldwell M."/>
            <person name="Lawson P.A."/>
            <person name="Onstott T.C."/>
            <person name="Grzymski J."/>
            <person name="Neveux I."/>
            <person name="Lollar B.S."/>
            <person name="Russell C.E."/>
            <person name="Moser D.P."/>
        </authorList>
    </citation>
    <scope>NUCLEOTIDE SEQUENCE [LARGE SCALE GENOMIC DNA]</scope>
    <source>
        <strain evidence="1 2">DRI-13</strain>
    </source>
</reference>
<dbReference type="OrthoDB" id="1809938at2"/>
<protein>
    <submittedName>
        <fullName evidence="1">Uncharacterized protein</fullName>
    </submittedName>
</protein>
<dbReference type="KEGG" id="tfr:BR63_11185"/>
<accession>A0A7G6E420</accession>
<gene>
    <name evidence="1" type="ORF">BR63_11185</name>
</gene>
<dbReference type="RefSeq" id="WP_034420218.1">
    <property type="nucleotide sequence ID" value="NZ_CP045798.1"/>
</dbReference>
<keyword evidence="2" id="KW-1185">Reference proteome</keyword>